<keyword evidence="1" id="KW-0812">Transmembrane</keyword>
<keyword evidence="3" id="KW-1185">Reference proteome</keyword>
<accession>A0A2U1JWZ6</accession>
<protein>
    <submittedName>
        <fullName evidence="2">Uncharacterized protein</fullName>
    </submittedName>
</protein>
<proteinExistence type="predicted"/>
<dbReference type="EMBL" id="QCZH01000006">
    <property type="protein sequence ID" value="PWA09515.1"/>
    <property type="molecule type" value="Genomic_DNA"/>
</dbReference>
<comment type="caution">
    <text evidence="2">The sequence shown here is derived from an EMBL/GenBank/DDBJ whole genome shotgun (WGS) entry which is preliminary data.</text>
</comment>
<evidence type="ECO:0000313" key="2">
    <source>
        <dbReference type="EMBL" id="PWA09515.1"/>
    </source>
</evidence>
<organism evidence="2 3">
    <name type="scientific">Flavobacterium laiguense</name>
    <dbReference type="NCBI Taxonomy" id="2169409"/>
    <lineage>
        <taxon>Bacteria</taxon>
        <taxon>Pseudomonadati</taxon>
        <taxon>Bacteroidota</taxon>
        <taxon>Flavobacteriia</taxon>
        <taxon>Flavobacteriales</taxon>
        <taxon>Flavobacteriaceae</taxon>
        <taxon>Flavobacterium</taxon>
    </lineage>
</organism>
<feature type="transmembrane region" description="Helical" evidence="1">
    <location>
        <begin position="29"/>
        <end position="48"/>
    </location>
</feature>
<name>A0A2U1JWZ6_9FLAO</name>
<evidence type="ECO:0000313" key="3">
    <source>
        <dbReference type="Proteomes" id="UP000245618"/>
    </source>
</evidence>
<reference evidence="2 3" key="1">
    <citation type="submission" date="2018-04" db="EMBL/GenBank/DDBJ databases">
        <title>Flavobacterium sp. nov., isolated from glacier ice.</title>
        <authorList>
            <person name="Liu Q."/>
            <person name="Xin Y.-H."/>
        </authorList>
    </citation>
    <scope>NUCLEOTIDE SEQUENCE [LARGE SCALE GENOMIC DNA]</scope>
    <source>
        <strain evidence="2 3">LB2P30</strain>
    </source>
</reference>
<dbReference type="OrthoDB" id="1150545at2"/>
<keyword evidence="1" id="KW-0472">Membrane</keyword>
<evidence type="ECO:0000256" key="1">
    <source>
        <dbReference type="SAM" id="Phobius"/>
    </source>
</evidence>
<gene>
    <name evidence="2" type="ORF">DB891_07480</name>
</gene>
<sequence length="150" mass="17101">MEEGLKNPALVAYASSEHGQKTIAKSTDLAFLLLKIGLIGGLCFFAYYKIFMGFKKREEDNRYKPSKISTLEAKARAEAIYTAMMGFGANYATVEKNLTGLNYNGFIRLYNAFGERRSSTLSKMDLVEWLQDQFKEEDISKLRFLIQGFF</sequence>
<keyword evidence="1" id="KW-1133">Transmembrane helix</keyword>
<dbReference type="Proteomes" id="UP000245618">
    <property type="component" value="Unassembled WGS sequence"/>
</dbReference>
<dbReference type="RefSeq" id="WP_116762146.1">
    <property type="nucleotide sequence ID" value="NZ_QCZH01000006.1"/>
</dbReference>
<dbReference type="AlphaFoldDB" id="A0A2U1JWZ6"/>